<comment type="caution">
    <text evidence="2">The sequence shown here is derived from an EMBL/GenBank/DDBJ whole genome shotgun (WGS) entry which is preliminary data.</text>
</comment>
<keyword evidence="3" id="KW-1185">Reference proteome</keyword>
<dbReference type="Gene3D" id="3.30.420.40">
    <property type="match status" value="2"/>
</dbReference>
<feature type="domain" description="ATPase BadF/BadG/BcrA/BcrD type" evidence="1">
    <location>
        <begin position="5"/>
        <end position="302"/>
    </location>
</feature>
<organism evidence="2 3">
    <name type="scientific">Clostridium neuense</name>
    <dbReference type="NCBI Taxonomy" id="1728934"/>
    <lineage>
        <taxon>Bacteria</taxon>
        <taxon>Bacillati</taxon>
        <taxon>Bacillota</taxon>
        <taxon>Clostridia</taxon>
        <taxon>Eubacteriales</taxon>
        <taxon>Clostridiaceae</taxon>
        <taxon>Clostridium</taxon>
    </lineage>
</organism>
<dbReference type="EMBL" id="JBJIAA010000013">
    <property type="protein sequence ID" value="MFL0251857.1"/>
    <property type="molecule type" value="Genomic_DNA"/>
</dbReference>
<dbReference type="InterPro" id="IPR002731">
    <property type="entry name" value="ATPase_BadF"/>
</dbReference>
<evidence type="ECO:0000313" key="2">
    <source>
        <dbReference type="EMBL" id="MFL0251857.1"/>
    </source>
</evidence>
<dbReference type="PANTHER" id="PTHR43190">
    <property type="entry name" value="N-ACETYL-D-GLUCOSAMINE KINASE"/>
    <property type="match status" value="1"/>
</dbReference>
<dbReference type="InterPro" id="IPR052519">
    <property type="entry name" value="Euk-type_GlcNAc_Kinase"/>
</dbReference>
<dbReference type="PANTHER" id="PTHR43190:SF3">
    <property type="entry name" value="N-ACETYL-D-GLUCOSAMINE KINASE"/>
    <property type="match status" value="1"/>
</dbReference>
<reference evidence="2 3" key="1">
    <citation type="submission" date="2024-11" db="EMBL/GenBank/DDBJ databases">
        <authorList>
            <person name="Heng Y.C."/>
            <person name="Lim A.C.H."/>
            <person name="Lee J.K.Y."/>
            <person name="Kittelmann S."/>
        </authorList>
    </citation>
    <scope>NUCLEOTIDE SEQUENCE [LARGE SCALE GENOMIC DNA]</scope>
    <source>
        <strain evidence="2 3">WILCCON 0114</strain>
    </source>
</reference>
<dbReference type="Pfam" id="PF01869">
    <property type="entry name" value="BcrAD_BadFG"/>
    <property type="match status" value="1"/>
</dbReference>
<dbReference type="InterPro" id="IPR043129">
    <property type="entry name" value="ATPase_NBD"/>
</dbReference>
<evidence type="ECO:0000313" key="3">
    <source>
        <dbReference type="Proteomes" id="UP001623592"/>
    </source>
</evidence>
<protein>
    <submittedName>
        <fullName evidence="2">BadF/BadG/BcrA/BcrD ATPase family protein</fullName>
    </submittedName>
</protein>
<sequence>MKYVIGIDGGGTKSHMKIADLNGNIIAEAVKGPSNINSASEEDVKKVFKDLICEGIKVIGLQLNECSAICIGTAGADRAEDKVIIESMIRGAVGYKGKLIVVNDAEVALTGGIGKREGIIVISGTGSICYGRTEEGKSCRSGGWGHIIGDEGSGYDIGISAIKAALKSYDGRGEKTILENSILEYLDLKCHEDLINYIYRSGAGKKEIASITRVVNAAGEKGDAVSKRILEAAANELFLSVKAVVDKLDLGDRNIYLVTTGGAINNINYLYDEFKNKVNKFYPRVNILHMKNDSAFGAVIIARSEVN</sequence>
<name>A0ABW8TJ62_9CLOT</name>
<evidence type="ECO:0000259" key="1">
    <source>
        <dbReference type="Pfam" id="PF01869"/>
    </source>
</evidence>
<proteinExistence type="predicted"/>
<accession>A0ABW8TJ62</accession>
<dbReference type="SUPFAM" id="SSF53067">
    <property type="entry name" value="Actin-like ATPase domain"/>
    <property type="match status" value="2"/>
</dbReference>
<gene>
    <name evidence="2" type="ORF">ACJDT4_15675</name>
</gene>
<dbReference type="Proteomes" id="UP001623592">
    <property type="component" value="Unassembled WGS sequence"/>
</dbReference>
<dbReference type="RefSeq" id="WP_406788507.1">
    <property type="nucleotide sequence ID" value="NZ_JBJIAA010000013.1"/>
</dbReference>